<evidence type="ECO:0000256" key="6">
    <source>
        <dbReference type="SAM" id="Phobius"/>
    </source>
</evidence>
<evidence type="ECO:0008006" key="11">
    <source>
        <dbReference type="Google" id="ProtNLM"/>
    </source>
</evidence>
<evidence type="ECO:0000256" key="1">
    <source>
        <dbReference type="ARBA" id="ARBA00004651"/>
    </source>
</evidence>
<evidence type="ECO:0000256" key="4">
    <source>
        <dbReference type="ARBA" id="ARBA00022989"/>
    </source>
</evidence>
<dbReference type="EMBL" id="CP017476">
    <property type="protein sequence ID" value="AOW14318.1"/>
    <property type="molecule type" value="Genomic_DNA"/>
</dbReference>
<proteinExistence type="predicted"/>
<reference evidence="7 10" key="2">
    <citation type="submission" date="2016-10" db="EMBL/GenBank/DDBJ databases">
        <title>Hydorgenophaga sp. LPB0072 isolated from gastropod.</title>
        <authorList>
            <person name="Kim E."/>
            <person name="Yi H."/>
        </authorList>
    </citation>
    <scope>NUCLEOTIDE SEQUENCE [LARGE SCALE GENOMIC DNA]</scope>
    <source>
        <strain evidence="7 10">LPB0072</strain>
    </source>
</reference>
<dbReference type="Proteomes" id="UP000185657">
    <property type="component" value="Unassembled WGS sequence"/>
</dbReference>
<evidence type="ECO:0000313" key="9">
    <source>
        <dbReference type="Proteomes" id="UP000185657"/>
    </source>
</evidence>
<keyword evidence="9" id="KW-1185">Reference proteome</keyword>
<name>A0A167IVL5_9BURK</name>
<comment type="subcellular location">
    <subcellularLocation>
        <location evidence="1">Cell membrane</location>
        <topology evidence="1">Multi-pass membrane protein</topology>
    </subcellularLocation>
</comment>
<accession>A0A167IVL5</accession>
<feature type="transmembrane region" description="Helical" evidence="6">
    <location>
        <begin position="64"/>
        <end position="87"/>
    </location>
</feature>
<keyword evidence="2" id="KW-1003">Cell membrane</keyword>
<dbReference type="EMBL" id="LVWD01000003">
    <property type="protein sequence ID" value="OAD43660.1"/>
    <property type="molecule type" value="Genomic_DNA"/>
</dbReference>
<dbReference type="RefSeq" id="WP_066085933.1">
    <property type="nucleotide sequence ID" value="NZ_CP017476.1"/>
</dbReference>
<dbReference type="STRING" id="1763535.LPB072_17200"/>
<gene>
    <name evidence="7" type="ORF">LPB072_17200</name>
    <name evidence="8" type="ORF">LPB72_03835</name>
</gene>
<dbReference type="KEGG" id="hyl:LPB072_17200"/>
<dbReference type="AlphaFoldDB" id="A0A167IVL5"/>
<evidence type="ECO:0000313" key="8">
    <source>
        <dbReference type="EMBL" id="OAD43660.1"/>
    </source>
</evidence>
<sequence>MSFLHRNDGIALALAAATACTWWLGEGGHEAISPAVVGSVLALAGLKGYLIANEFMELRHAPAVWRRLVLGWLVLVIGSIGLVSWLASR</sequence>
<evidence type="ECO:0000256" key="5">
    <source>
        <dbReference type="ARBA" id="ARBA00023136"/>
    </source>
</evidence>
<keyword evidence="5 6" id="KW-0472">Membrane</keyword>
<organism evidence="7 10">
    <name type="scientific">Hydrogenophaga crassostreae</name>
    <dbReference type="NCBI Taxonomy" id="1763535"/>
    <lineage>
        <taxon>Bacteria</taxon>
        <taxon>Pseudomonadati</taxon>
        <taxon>Pseudomonadota</taxon>
        <taxon>Betaproteobacteria</taxon>
        <taxon>Burkholderiales</taxon>
        <taxon>Comamonadaceae</taxon>
        <taxon>Hydrogenophaga</taxon>
    </lineage>
</organism>
<keyword evidence="4 6" id="KW-1133">Transmembrane helix</keyword>
<dbReference type="Pfam" id="PF03626">
    <property type="entry name" value="COX4_pro"/>
    <property type="match status" value="1"/>
</dbReference>
<dbReference type="InterPro" id="IPR005171">
    <property type="entry name" value="Cyt_c_oxidase_su4_prok"/>
</dbReference>
<evidence type="ECO:0000313" key="10">
    <source>
        <dbReference type="Proteomes" id="UP000185680"/>
    </source>
</evidence>
<dbReference type="Proteomes" id="UP000185680">
    <property type="component" value="Chromosome"/>
</dbReference>
<feature type="transmembrane region" description="Helical" evidence="6">
    <location>
        <begin position="31"/>
        <end position="52"/>
    </location>
</feature>
<dbReference type="GO" id="GO:0005886">
    <property type="term" value="C:plasma membrane"/>
    <property type="evidence" value="ECO:0007669"/>
    <property type="project" value="UniProtKB-SubCell"/>
</dbReference>
<dbReference type="PROSITE" id="PS51257">
    <property type="entry name" value="PROKAR_LIPOPROTEIN"/>
    <property type="match status" value="1"/>
</dbReference>
<keyword evidence="3 6" id="KW-0812">Transmembrane</keyword>
<evidence type="ECO:0000313" key="7">
    <source>
        <dbReference type="EMBL" id="AOW14318.1"/>
    </source>
</evidence>
<evidence type="ECO:0000256" key="2">
    <source>
        <dbReference type="ARBA" id="ARBA00022475"/>
    </source>
</evidence>
<evidence type="ECO:0000256" key="3">
    <source>
        <dbReference type="ARBA" id="ARBA00022692"/>
    </source>
</evidence>
<protein>
    <recommendedName>
        <fullName evidence="11">Cytochrome C oxidase subunit IV</fullName>
    </recommendedName>
</protein>
<reference evidence="8 9" key="1">
    <citation type="submission" date="2016-02" db="EMBL/GenBank/DDBJ databases">
        <title>Draft genome sequence of Hydrogenophaga sp. LPB0072.</title>
        <authorList>
            <person name="Shin S.-K."/>
            <person name="Yi H."/>
        </authorList>
    </citation>
    <scope>NUCLEOTIDE SEQUENCE [LARGE SCALE GENOMIC DNA]</scope>
    <source>
        <strain evidence="8 9">LPB0072</strain>
    </source>
</reference>
<dbReference type="OrthoDB" id="9181004at2"/>